<dbReference type="Pfam" id="PF13229">
    <property type="entry name" value="Beta_helix"/>
    <property type="match status" value="1"/>
</dbReference>
<evidence type="ECO:0000259" key="1">
    <source>
        <dbReference type="Pfam" id="PF13229"/>
    </source>
</evidence>
<dbReference type="EMBL" id="SPUM01000107">
    <property type="protein sequence ID" value="TFW30764.1"/>
    <property type="molecule type" value="Genomic_DNA"/>
</dbReference>
<dbReference type="RefSeq" id="WP_135190664.1">
    <property type="nucleotide sequence ID" value="NZ_SPUM01000107.1"/>
</dbReference>
<sequence>MLSALLCATALAACGGDNSPAANATPARSAPAVQICPGQSADQTGQVSASKAIQACIDQRGPGGSLALPAGTYLMTSQLKIVFPFTLQTQGLSGSTQTCTAGANCATLKAAPAFSERFGIIFVGGAGSIDHFVLDHVTLDGNRAARLTGKARDGCISGDNRYGFNATVQNCSSCKMVYSASINALCGTGMNWAGNFATIENNIFANNGDHDAPSLWSDGLSVEMANDSSIQNNRLTDNSDVGLISFGAARSTIAGNVIAQANAEAFAGLMLDSLNTGDFSDTQIAHNTVSCSPGKCFFGINIGPRPWYPENKPVFGGSLKGNTITGGTIGLNVSGTMDGTQRMYVGDNNLLGSYPNDQVACRKAGTLVRSAFSRDPDLAQSAISLGTNYLNHVPIDPVLQSTDHCIN</sequence>
<dbReference type="AlphaFoldDB" id="A0A4Y9SZU8"/>
<dbReference type="OrthoDB" id="7556970at2"/>
<name>A0A4Y9SZU8_9BURK</name>
<protein>
    <recommendedName>
        <fullName evidence="1">Right handed beta helix domain-containing protein</fullName>
    </recommendedName>
</protein>
<dbReference type="Gene3D" id="2.160.20.10">
    <property type="entry name" value="Single-stranded right-handed beta-helix, Pectin lyase-like"/>
    <property type="match status" value="1"/>
</dbReference>
<keyword evidence="3" id="KW-1185">Reference proteome</keyword>
<reference evidence="2 3" key="1">
    <citation type="submission" date="2019-03" db="EMBL/GenBank/DDBJ databases">
        <title>Draft genome of Massilia hortus sp. nov., a novel bacterial species of the Oxalobacteraceae family.</title>
        <authorList>
            <person name="Peta V."/>
            <person name="Raths R."/>
            <person name="Bucking H."/>
        </authorList>
    </citation>
    <scope>NUCLEOTIDE SEQUENCE [LARGE SCALE GENOMIC DNA]</scope>
    <source>
        <strain evidence="2 3">ONC3</strain>
    </source>
</reference>
<dbReference type="SUPFAM" id="SSF51126">
    <property type="entry name" value="Pectin lyase-like"/>
    <property type="match status" value="1"/>
</dbReference>
<accession>A0A4Y9SZU8</accession>
<comment type="caution">
    <text evidence="2">The sequence shown here is derived from an EMBL/GenBank/DDBJ whole genome shotgun (WGS) entry which is preliminary data.</text>
</comment>
<dbReference type="Proteomes" id="UP000297258">
    <property type="component" value="Unassembled WGS sequence"/>
</dbReference>
<dbReference type="InterPro" id="IPR011050">
    <property type="entry name" value="Pectin_lyase_fold/virulence"/>
</dbReference>
<proteinExistence type="predicted"/>
<evidence type="ECO:0000313" key="3">
    <source>
        <dbReference type="Proteomes" id="UP000297258"/>
    </source>
</evidence>
<dbReference type="InterPro" id="IPR012334">
    <property type="entry name" value="Pectin_lyas_fold"/>
</dbReference>
<feature type="domain" description="Right handed beta helix" evidence="1">
    <location>
        <begin position="167"/>
        <end position="289"/>
    </location>
</feature>
<gene>
    <name evidence="2" type="ORF">E4O92_15630</name>
</gene>
<dbReference type="InterPro" id="IPR006626">
    <property type="entry name" value="PbH1"/>
</dbReference>
<dbReference type="InterPro" id="IPR039448">
    <property type="entry name" value="Beta_helix"/>
</dbReference>
<dbReference type="SMART" id="SM00710">
    <property type="entry name" value="PbH1"/>
    <property type="match status" value="5"/>
</dbReference>
<organism evidence="2 3">
    <name type="scientific">Massilia horti</name>
    <dbReference type="NCBI Taxonomy" id="2562153"/>
    <lineage>
        <taxon>Bacteria</taxon>
        <taxon>Pseudomonadati</taxon>
        <taxon>Pseudomonadota</taxon>
        <taxon>Betaproteobacteria</taxon>
        <taxon>Burkholderiales</taxon>
        <taxon>Oxalobacteraceae</taxon>
        <taxon>Telluria group</taxon>
        <taxon>Massilia</taxon>
    </lineage>
</organism>
<evidence type="ECO:0000313" key="2">
    <source>
        <dbReference type="EMBL" id="TFW30764.1"/>
    </source>
</evidence>